<dbReference type="OrthoDB" id="4860686at2759"/>
<proteinExistence type="predicted"/>
<feature type="signal peptide" evidence="1">
    <location>
        <begin position="1"/>
        <end position="23"/>
    </location>
</feature>
<organism evidence="2 3">
    <name type="scientific">Ephemerocybe angulata</name>
    <dbReference type="NCBI Taxonomy" id="980116"/>
    <lineage>
        <taxon>Eukaryota</taxon>
        <taxon>Fungi</taxon>
        <taxon>Dikarya</taxon>
        <taxon>Basidiomycota</taxon>
        <taxon>Agaricomycotina</taxon>
        <taxon>Agaricomycetes</taxon>
        <taxon>Agaricomycetidae</taxon>
        <taxon>Agaricales</taxon>
        <taxon>Agaricineae</taxon>
        <taxon>Psathyrellaceae</taxon>
        <taxon>Ephemerocybe</taxon>
    </lineage>
</organism>
<keyword evidence="3" id="KW-1185">Reference proteome</keyword>
<comment type="caution">
    <text evidence="2">The sequence shown here is derived from an EMBL/GenBank/DDBJ whole genome shotgun (WGS) entry which is preliminary data.</text>
</comment>
<evidence type="ECO:0000256" key="1">
    <source>
        <dbReference type="SAM" id="SignalP"/>
    </source>
</evidence>
<keyword evidence="1" id="KW-0732">Signal</keyword>
<accession>A0A8H6M0Q4</accession>
<dbReference type="Proteomes" id="UP000521943">
    <property type="component" value="Unassembled WGS sequence"/>
</dbReference>
<feature type="chain" id="PRO_5034062576" description="Secreted protein" evidence="1">
    <location>
        <begin position="24"/>
        <end position="120"/>
    </location>
</feature>
<gene>
    <name evidence="2" type="ORF">DFP72DRAFT_1075149</name>
</gene>
<dbReference type="EMBL" id="JACGCI010000080">
    <property type="protein sequence ID" value="KAF6747482.1"/>
    <property type="molecule type" value="Genomic_DNA"/>
</dbReference>
<sequence>MHIKVTNLIALALARNMVTWTGASNSTSWWYSNVGGQYTIPLAIGGCQDLRNCVPRLRELCIDYGNRCTHFYFNGQGKRCLGEVVRTWLNCNGGDCWMEEWNEVGCMWKVAEGAEAKEGK</sequence>
<name>A0A8H6M0Q4_9AGAR</name>
<evidence type="ECO:0000313" key="2">
    <source>
        <dbReference type="EMBL" id="KAF6747482.1"/>
    </source>
</evidence>
<protein>
    <recommendedName>
        <fullName evidence="4">Secreted protein</fullName>
    </recommendedName>
</protein>
<evidence type="ECO:0000313" key="3">
    <source>
        <dbReference type="Proteomes" id="UP000521943"/>
    </source>
</evidence>
<reference evidence="2 3" key="1">
    <citation type="submission" date="2020-07" db="EMBL/GenBank/DDBJ databases">
        <title>Comparative genomics of pyrophilous fungi reveals a link between fire events and developmental genes.</title>
        <authorList>
            <consortium name="DOE Joint Genome Institute"/>
            <person name="Steindorff A.S."/>
            <person name="Carver A."/>
            <person name="Calhoun S."/>
            <person name="Stillman K."/>
            <person name="Liu H."/>
            <person name="Lipzen A."/>
            <person name="Pangilinan J."/>
            <person name="Labutti K."/>
            <person name="Bruns T.D."/>
            <person name="Grigoriev I.V."/>
        </authorList>
    </citation>
    <scope>NUCLEOTIDE SEQUENCE [LARGE SCALE GENOMIC DNA]</scope>
    <source>
        <strain evidence="2 3">CBS 144469</strain>
    </source>
</reference>
<evidence type="ECO:0008006" key="4">
    <source>
        <dbReference type="Google" id="ProtNLM"/>
    </source>
</evidence>
<dbReference type="AlphaFoldDB" id="A0A8H6M0Q4"/>